<reference evidence="2 3" key="1">
    <citation type="submission" date="2020-11" db="EMBL/GenBank/DDBJ databases">
        <title>Corynebacterium sp. MC1420.</title>
        <authorList>
            <person name="Zhou J."/>
        </authorList>
    </citation>
    <scope>NUCLEOTIDE SEQUENCE [LARGE SCALE GENOMIC DNA]</scope>
    <source>
        <strain evidence="2 3">MC1420</strain>
    </source>
</reference>
<dbReference type="PANTHER" id="PTHR46615:SF1">
    <property type="entry name" value="ARYLSULFATASE K"/>
    <property type="match status" value="1"/>
</dbReference>
<dbReference type="Pfam" id="PF00884">
    <property type="entry name" value="Sulfatase"/>
    <property type="match status" value="1"/>
</dbReference>
<dbReference type="EMBL" id="CP064955">
    <property type="protein sequence ID" value="QPK83110.1"/>
    <property type="molecule type" value="Genomic_DNA"/>
</dbReference>
<dbReference type="GO" id="GO:0015024">
    <property type="term" value="F:glucuronate-2-sulfatase activity"/>
    <property type="evidence" value="ECO:0007669"/>
    <property type="project" value="TreeGrafter"/>
</dbReference>
<feature type="domain" description="Sulfatase N-terminal" evidence="1">
    <location>
        <begin position="9"/>
        <end position="352"/>
    </location>
</feature>
<dbReference type="InterPro" id="IPR017850">
    <property type="entry name" value="Alkaline_phosphatase_core_sf"/>
</dbReference>
<evidence type="ECO:0000313" key="2">
    <source>
        <dbReference type="EMBL" id="QPK83110.1"/>
    </source>
</evidence>
<keyword evidence="3" id="KW-1185">Reference proteome</keyword>
<dbReference type="Proteomes" id="UP000594586">
    <property type="component" value="Chromosome"/>
</dbReference>
<dbReference type="GO" id="GO:0004065">
    <property type="term" value="F:arylsulfatase activity"/>
    <property type="evidence" value="ECO:0007669"/>
    <property type="project" value="TreeGrafter"/>
</dbReference>
<dbReference type="RefSeq" id="WP_165002389.1">
    <property type="nucleotide sequence ID" value="NZ_CP064955.1"/>
</dbReference>
<dbReference type="Gene3D" id="3.40.720.10">
    <property type="entry name" value="Alkaline Phosphatase, subunit A"/>
    <property type="match status" value="1"/>
</dbReference>
<evidence type="ECO:0000313" key="3">
    <source>
        <dbReference type="Proteomes" id="UP000594586"/>
    </source>
</evidence>
<name>A0A7T0KMW2_9CORY</name>
<dbReference type="InterPro" id="IPR000917">
    <property type="entry name" value="Sulfatase_N"/>
</dbReference>
<organism evidence="2 3">
    <name type="scientific">Corynebacterium qintianiae</name>
    <dbReference type="NCBI Taxonomy" id="2709392"/>
    <lineage>
        <taxon>Bacteria</taxon>
        <taxon>Bacillati</taxon>
        <taxon>Actinomycetota</taxon>
        <taxon>Actinomycetes</taxon>
        <taxon>Mycobacteriales</taxon>
        <taxon>Corynebacteriaceae</taxon>
        <taxon>Corynebacterium</taxon>
    </lineage>
</organism>
<dbReference type="GO" id="GO:0016740">
    <property type="term" value="F:transferase activity"/>
    <property type="evidence" value="ECO:0007669"/>
    <property type="project" value="UniProtKB-KW"/>
</dbReference>
<accession>A0A7T0KMW2</accession>
<dbReference type="KEGG" id="cqn:G7Y29_09780"/>
<dbReference type="InterPro" id="IPR051849">
    <property type="entry name" value="GAG-degrading_sulfatase"/>
</dbReference>
<protein>
    <submittedName>
        <fullName evidence="2">Sulfatase-like hydrolase/transferase</fullName>
    </submittedName>
</protein>
<evidence type="ECO:0000259" key="1">
    <source>
        <dbReference type="Pfam" id="PF00884"/>
    </source>
</evidence>
<dbReference type="PANTHER" id="PTHR46615">
    <property type="entry name" value="ARYLSULFATASE K"/>
    <property type="match status" value="1"/>
</dbReference>
<keyword evidence="2" id="KW-0378">Hydrolase</keyword>
<dbReference type="SUPFAM" id="SSF53649">
    <property type="entry name" value="Alkaline phosphatase-like"/>
    <property type="match status" value="1"/>
</dbReference>
<keyword evidence="2" id="KW-0808">Transferase</keyword>
<proteinExistence type="predicted"/>
<dbReference type="AlphaFoldDB" id="A0A7T0KMW2"/>
<sequence>MTRPTPHRPNILILCMDQWDMRMELPDGVELPALKQLMNRGVTLDKHYCTVPQCTPSRTAMWTGQHAKALGTWDNTDFAWIKPLDPGTPTMGDMMREQGYYTAFKGKWHLSDTGFGEAGALEDFGFSDYQLWGDNWGRPLEGQVKDGTVAMETVDWLRHRAPEDQPWLLISSMVNPHDIMYYLAQKDELGHENGIMRPKLHGLPTMGELEHWWDPALPESVSDDLSQQPLGPNNYKEFAQLNYTHVPEGREDIWKQRRNYLVNCMRLVDAQFATILDELTAQGLWDNTVVIFTSDHGEMNGAHGMTQKGGIHYDEATVVNMTAVVPGGAQGVETTAVGSHIDLVPTALAFAGLDSAARAEKYPKLPGRDLSGVFTDPKVTTPPRGSAEEPGDGALLMWDGLHQLDPQWAVTGALGPLVDLPLDTELREAQMREAGAKYGAPDFSRRSFFRAVVDGRYKLVRWFAPTEYGTPATVEELYATSDVSLHDLVADPNELENLGNKNHPRYDEALVARLLAKLNALIERELGEDSAPMDLDMFGTRDVTYRS</sequence>
<gene>
    <name evidence="2" type="ORF">G7Y29_09780</name>
</gene>